<name>A0A2K1P7R2_9BACT</name>
<protein>
    <submittedName>
        <fullName evidence="1">Uncharacterized protein</fullName>
    </submittedName>
</protein>
<dbReference type="AlphaFoldDB" id="A0A2K1P7R2"/>
<reference evidence="1 2" key="1">
    <citation type="submission" date="2013-12" db="EMBL/GenBank/DDBJ databases">
        <title>Comparative genomics of Petrotoga isolates.</title>
        <authorList>
            <person name="Nesbo C.L."/>
            <person name="Charchuk R."/>
            <person name="Chow K."/>
        </authorList>
    </citation>
    <scope>NUCLEOTIDE SEQUENCE [LARGE SCALE GENOMIC DNA]</scope>
    <source>
        <strain evidence="1 2">DSM 14811</strain>
    </source>
</reference>
<organism evidence="1 2">
    <name type="scientific">Petrotoga mexicana DSM 14811</name>
    <dbReference type="NCBI Taxonomy" id="1122954"/>
    <lineage>
        <taxon>Bacteria</taxon>
        <taxon>Thermotogati</taxon>
        <taxon>Thermotogota</taxon>
        <taxon>Thermotogae</taxon>
        <taxon>Petrotogales</taxon>
        <taxon>Petrotogaceae</taxon>
        <taxon>Petrotoga</taxon>
    </lineage>
</organism>
<gene>
    <name evidence="1" type="ORF">X927_07575</name>
</gene>
<proteinExistence type="predicted"/>
<comment type="caution">
    <text evidence="1">The sequence shown here is derived from an EMBL/GenBank/DDBJ whole genome shotgun (WGS) entry which is preliminary data.</text>
</comment>
<dbReference type="EMBL" id="AZRN01000032">
    <property type="protein sequence ID" value="PNR98842.1"/>
    <property type="molecule type" value="Genomic_DNA"/>
</dbReference>
<accession>A0A2K1P7R2</accession>
<dbReference type="PROSITE" id="PS51257">
    <property type="entry name" value="PROKAR_LIPOPROTEIN"/>
    <property type="match status" value="1"/>
</dbReference>
<sequence length="639" mass="71977">MKLVSKIVLFSMLIILLSGCQYVGNSNVDFEIVIPTKISPNIPLTIKTNFYYENVEIIIDGEEIAPSYLMSEEETFSSLMDGEEASSSILMDDEETSSSIFMDGEEAASSSFLMGGLRGEGALTKTLFLTGGPRGKEALYNINDGLHTINIKFLDNKNRIITEYATNITFDSTPPKPSYFNQELSAGNLNLEYKVDEKDFSEVSLYYNETELASSTSLQDSFSIKMTKNSGIKNYVLQFKDDVENTYNHPIEIDTDIDKPPVINSDIVSVNLFSEINMKISDDWDDNFLVLIDDGDKVKYPSELLLKPTNNATMIVFDSNKNKTEKFVNFNVDDQIPTPPEITARLISEDMDYISWRYDPNYQNYVVEKYDEIFGWEKIFELKNTFIENPNYDIIFVRKVTNNGTYGLPSDPVITLSEALVPYASGTINKVDKNLFLPQINTPFVIASDILIPEGKTFLVESGNQIRLYNGATVVVEGLMFLMPGFDKTHIFGEGEIALNGGTIIAYDTDFENIKFTGKGKLLFLKNSTLDNYSSIDTQSIGRICIYDSSISDYVKITNSSGVYTNNTYLKEISLNNVAESLFKNSTIDLFNSSINSRTIMETSTIKLMNIETFSFMNSIDTKIERLNIGEYSIFLKTE</sequence>
<keyword evidence="2" id="KW-1185">Reference proteome</keyword>
<evidence type="ECO:0000313" key="1">
    <source>
        <dbReference type="EMBL" id="PNR98842.1"/>
    </source>
</evidence>
<evidence type="ECO:0000313" key="2">
    <source>
        <dbReference type="Proteomes" id="UP000236604"/>
    </source>
</evidence>
<dbReference type="Proteomes" id="UP000236604">
    <property type="component" value="Unassembled WGS sequence"/>
</dbReference>